<accession>A0AAD2A5K5</accession>
<protein>
    <recommendedName>
        <fullName evidence="3">Gag-pol polyprotein</fullName>
    </recommendedName>
</protein>
<dbReference type="PANTHER" id="PTHR35317:SF35">
    <property type="entry name" value="DUF4219 DOMAIN-CONTAINING PROTEIN"/>
    <property type="match status" value="1"/>
</dbReference>
<dbReference type="AlphaFoldDB" id="A0AAD2A5K5"/>
<gene>
    <name evidence="1" type="ORF">FPE_LOCUS29415</name>
</gene>
<evidence type="ECO:0008006" key="3">
    <source>
        <dbReference type="Google" id="ProtNLM"/>
    </source>
</evidence>
<evidence type="ECO:0000313" key="1">
    <source>
        <dbReference type="EMBL" id="CAI9781985.1"/>
    </source>
</evidence>
<dbReference type="PANTHER" id="PTHR35317">
    <property type="entry name" value="OS04G0629600 PROTEIN"/>
    <property type="match status" value="1"/>
</dbReference>
<reference evidence="1" key="1">
    <citation type="submission" date="2023-05" db="EMBL/GenBank/DDBJ databases">
        <authorList>
            <person name="Huff M."/>
        </authorList>
    </citation>
    <scope>NUCLEOTIDE SEQUENCE</scope>
</reference>
<dbReference type="Pfam" id="PF14223">
    <property type="entry name" value="Retrotran_gag_2"/>
    <property type="match status" value="1"/>
</dbReference>
<keyword evidence="2" id="KW-1185">Reference proteome</keyword>
<name>A0AAD2A5K5_9LAMI</name>
<evidence type="ECO:0000313" key="2">
    <source>
        <dbReference type="Proteomes" id="UP000834106"/>
    </source>
</evidence>
<organism evidence="1 2">
    <name type="scientific">Fraxinus pennsylvanica</name>
    <dbReference type="NCBI Taxonomy" id="56036"/>
    <lineage>
        <taxon>Eukaryota</taxon>
        <taxon>Viridiplantae</taxon>
        <taxon>Streptophyta</taxon>
        <taxon>Embryophyta</taxon>
        <taxon>Tracheophyta</taxon>
        <taxon>Spermatophyta</taxon>
        <taxon>Magnoliopsida</taxon>
        <taxon>eudicotyledons</taxon>
        <taxon>Gunneridae</taxon>
        <taxon>Pentapetalae</taxon>
        <taxon>asterids</taxon>
        <taxon>lamiids</taxon>
        <taxon>Lamiales</taxon>
        <taxon>Oleaceae</taxon>
        <taxon>Oleeae</taxon>
        <taxon>Fraxinus</taxon>
    </lineage>
</organism>
<dbReference type="Proteomes" id="UP000834106">
    <property type="component" value="Chromosome 18"/>
</dbReference>
<sequence length="125" mass="14540">MKYDESFDEFYAKLNDIVNSSFNQGKKISESKIVRKVLKSLPERFRPKVTVIEESKDLDAVKIEELVRSLQTYEFTIFQPKKAKSIDMNTVREEESESTDAEILWDNELTYFVKTISGIGESTEK</sequence>
<dbReference type="EMBL" id="OU503053">
    <property type="protein sequence ID" value="CAI9781985.1"/>
    <property type="molecule type" value="Genomic_DNA"/>
</dbReference>
<proteinExistence type="predicted"/>